<proteinExistence type="predicted"/>
<dbReference type="Proteomes" id="UP000028984">
    <property type="component" value="Unassembled WGS sequence"/>
</dbReference>
<comment type="caution">
    <text evidence="2">The sequence shown here is derived from an EMBL/GenBank/DDBJ whole genome shotgun (WGS) entry which is preliminary data.</text>
</comment>
<protein>
    <submittedName>
        <fullName evidence="2">Uncharacterized protein</fullName>
    </submittedName>
</protein>
<evidence type="ECO:0000313" key="3">
    <source>
        <dbReference type="Proteomes" id="UP000028984"/>
    </source>
</evidence>
<feature type="region of interest" description="Disordered" evidence="1">
    <location>
        <begin position="113"/>
        <end position="146"/>
    </location>
</feature>
<gene>
    <name evidence="2" type="ORF">BREU_3000</name>
</gene>
<organism evidence="2 3">
    <name type="scientific">Bifidobacterium reuteri DSM 23975</name>
    <dbReference type="NCBI Taxonomy" id="1437610"/>
    <lineage>
        <taxon>Bacteria</taxon>
        <taxon>Bacillati</taxon>
        <taxon>Actinomycetota</taxon>
        <taxon>Actinomycetes</taxon>
        <taxon>Bifidobacteriales</taxon>
        <taxon>Bifidobacteriaceae</taxon>
        <taxon>Bifidobacterium</taxon>
    </lineage>
</organism>
<evidence type="ECO:0000313" key="2">
    <source>
        <dbReference type="EMBL" id="KFI88281.1"/>
    </source>
</evidence>
<feature type="compositionally biased region" description="Polar residues" evidence="1">
    <location>
        <begin position="113"/>
        <end position="127"/>
    </location>
</feature>
<reference evidence="2 3" key="1">
    <citation type="submission" date="2014-03" db="EMBL/GenBank/DDBJ databases">
        <title>Genomics of Bifidobacteria.</title>
        <authorList>
            <person name="Ventura M."/>
            <person name="Milani C."/>
            <person name="Lugli G.A."/>
        </authorList>
    </citation>
    <scope>NUCLEOTIDE SEQUENCE [LARGE SCALE GENOMIC DNA]</scope>
    <source>
        <strain evidence="2 3">DSM 23975</strain>
    </source>
</reference>
<feature type="region of interest" description="Disordered" evidence="1">
    <location>
        <begin position="1"/>
        <end position="73"/>
    </location>
</feature>
<name>A0A087CYD1_9BIFI</name>
<dbReference type="EMBL" id="JGZK01000001">
    <property type="protein sequence ID" value="KFI88281.1"/>
    <property type="molecule type" value="Genomic_DNA"/>
</dbReference>
<evidence type="ECO:0000256" key="1">
    <source>
        <dbReference type="SAM" id="MobiDB-lite"/>
    </source>
</evidence>
<keyword evidence="3" id="KW-1185">Reference proteome</keyword>
<dbReference type="AlphaFoldDB" id="A0A087CYD1"/>
<sequence>MGGRNAPVTTSQRGNISGRSASRPGRRSSVKQNIGYTGGMSRLHRRSGAEPRFNGENAVLTAPQRGRTSVGPWRCPGHCLSAGQYPGRVGGMLRSPPLSGAEPRVNRQVALLTASQRGNISGQSASRSDCRRSVGRNLGSTDRLPC</sequence>
<accession>A0A087CYD1</accession>